<evidence type="ECO:0008006" key="10">
    <source>
        <dbReference type="Google" id="ProtNLM"/>
    </source>
</evidence>
<keyword evidence="5" id="KW-0676">Redox-active center</keyword>
<evidence type="ECO:0000313" key="8">
    <source>
        <dbReference type="EMBL" id="KAK9216364.1"/>
    </source>
</evidence>
<keyword evidence="9" id="KW-1185">Reference proteome</keyword>
<feature type="domain" description="SET" evidence="6">
    <location>
        <begin position="171"/>
        <end position="441"/>
    </location>
</feature>
<name>A0AAP0MMT1_9ROSI</name>
<dbReference type="EMBL" id="JBCGBO010000003">
    <property type="protein sequence ID" value="KAK9216364.1"/>
    <property type="molecule type" value="Genomic_DNA"/>
</dbReference>
<evidence type="ECO:0000256" key="1">
    <source>
        <dbReference type="ARBA" id="ARBA00022448"/>
    </source>
</evidence>
<keyword evidence="4" id="KW-1015">Disulfide bond</keyword>
<dbReference type="PROSITE" id="PS50280">
    <property type="entry name" value="SET"/>
    <property type="match status" value="1"/>
</dbReference>
<dbReference type="PROSITE" id="PS00194">
    <property type="entry name" value="THIOREDOXIN_1"/>
    <property type="match status" value="1"/>
</dbReference>
<proteinExistence type="predicted"/>
<dbReference type="Pfam" id="PF00085">
    <property type="entry name" value="Thioredoxin"/>
    <property type="match status" value="1"/>
</dbReference>
<dbReference type="SUPFAM" id="SSF52833">
    <property type="entry name" value="Thioredoxin-like"/>
    <property type="match status" value="1"/>
</dbReference>
<dbReference type="PANTHER" id="PTHR47780:SF1">
    <property type="entry name" value="PROTEIN SET DOMAIN GROUP 41"/>
    <property type="match status" value="1"/>
</dbReference>
<reference evidence="8 9" key="1">
    <citation type="submission" date="2024-05" db="EMBL/GenBank/DDBJ databases">
        <title>Haplotype-resolved chromosome-level genome assembly of Huyou (Citrus changshanensis).</title>
        <authorList>
            <person name="Miao C."/>
            <person name="Chen W."/>
            <person name="Wu Y."/>
            <person name="Wang L."/>
            <person name="Zhao S."/>
            <person name="Grierson D."/>
            <person name="Xu C."/>
            <person name="Chen K."/>
        </authorList>
    </citation>
    <scope>NUCLEOTIDE SEQUENCE [LARGE SCALE GENOMIC DNA]</scope>
    <source>
        <strain evidence="8">01-14</strain>
        <tissue evidence="8">Leaf</tissue>
    </source>
</reference>
<sequence length="817" mass="91348">MAISLTASTIPSLNAKVSASSSSKLSRLSSLQFPVQLRRLRISNGSRTSSSSKRRLLPVVEAKKQTFSSLDDLLQKSDKPVLVDFYATWCGPCQYMAPILNEVGAALKDKIQVVKIDTEKYPQIADTYRIEALPTFILFKDGKPSDRFLLFLVAVATVSQVRNCQTPREVSDITFSYSTYRLLLWLRLISNGEMEMEMRASEEIRQGEDITPPLFPLTFAFHDSLLDGHCSSCFSPLPCCCSSLPCSSLPLSSAELRAALHLLHSPLPTTSLPPPPRLFGLLTNRDKLMSSSDSDVASKIREGAGEMGRARGNLSDDVAWEEAALCLVMTNAVEVQDDKTGRILGIAVYDKDFSWINHSCSPNACYRFSLSEPNAPSFRDEKKMRIAPHVVFDSTEAETPGKSDVCISCELKEGSKRHGPRIIVRSIKPINKGEEVTVAYTDLLQPKGMRQSELWSKYQFVCHCRRCSASPPSYVDMALEETFSSNPEFSSLSSDYKFLKDEANQKLTDWMDEVTSEYLLVDDPESCCQKLENILTQGLQGELLESEKVKIQLNLRLHPLHHLSLNAYTTLASAYKTRSIDLLTLNSDIDGQQLEAFDMSRASAAYSLLLASATDHLFRSESSLIAASANFWASAGESLLTLARSPGWNLFVKPESPMSTSSPENHECSNCSLVDRLQVNPFLSQSRNADFQIICNEFLACITNMTRKVWGFLTHGCGYLQMLKDPIDFSWLRQSSNLCHTPCCSDEESNKETEYQENICRRVMQRCDDKERITIFQLGVHCIAYGGYLANICYGPNSHWPCKIKNVVQNEEKSVHC</sequence>
<gene>
    <name evidence="8" type="ORF">WN944_008373</name>
</gene>
<evidence type="ECO:0000313" key="9">
    <source>
        <dbReference type="Proteomes" id="UP001428341"/>
    </source>
</evidence>
<dbReference type="Gene3D" id="1.25.40.10">
    <property type="entry name" value="Tetratricopeptide repeat domain"/>
    <property type="match status" value="1"/>
</dbReference>
<dbReference type="SUPFAM" id="SSF82199">
    <property type="entry name" value="SET domain"/>
    <property type="match status" value="1"/>
</dbReference>
<dbReference type="CDD" id="cd02947">
    <property type="entry name" value="TRX_family"/>
    <property type="match status" value="1"/>
</dbReference>
<dbReference type="InterPro" id="IPR013766">
    <property type="entry name" value="Thioredoxin_domain"/>
</dbReference>
<dbReference type="PRINTS" id="PR00421">
    <property type="entry name" value="THIOREDOXIN"/>
</dbReference>
<dbReference type="PANTHER" id="PTHR47780">
    <property type="entry name" value="PROTEIN SET DOMAIN GROUP 41"/>
    <property type="match status" value="1"/>
</dbReference>
<evidence type="ECO:0000259" key="7">
    <source>
        <dbReference type="PROSITE" id="PS51352"/>
    </source>
</evidence>
<dbReference type="GO" id="GO:0006950">
    <property type="term" value="P:response to stress"/>
    <property type="evidence" value="ECO:0007669"/>
    <property type="project" value="UniProtKB-ARBA"/>
</dbReference>
<keyword evidence="3" id="KW-0249">Electron transport</keyword>
<dbReference type="AlphaFoldDB" id="A0AAP0MMT1"/>
<comment type="caution">
    <text evidence="8">The sequence shown here is derived from an EMBL/GenBank/DDBJ whole genome shotgun (WGS) entry which is preliminary data.</text>
</comment>
<keyword evidence="2" id="KW-0809">Transit peptide</keyword>
<dbReference type="Gene3D" id="2.170.270.10">
    <property type="entry name" value="SET domain"/>
    <property type="match status" value="1"/>
</dbReference>
<dbReference type="InterPro" id="IPR046341">
    <property type="entry name" value="SET_dom_sf"/>
</dbReference>
<dbReference type="Proteomes" id="UP001428341">
    <property type="component" value="Unassembled WGS sequence"/>
</dbReference>
<feature type="domain" description="Thioredoxin" evidence="7">
    <location>
        <begin position="51"/>
        <end position="170"/>
    </location>
</feature>
<dbReference type="Pfam" id="PF00856">
    <property type="entry name" value="SET"/>
    <property type="match status" value="1"/>
</dbReference>
<keyword evidence="1" id="KW-0813">Transport</keyword>
<dbReference type="InterPro" id="IPR011990">
    <property type="entry name" value="TPR-like_helical_dom_sf"/>
</dbReference>
<dbReference type="InterPro" id="IPR017937">
    <property type="entry name" value="Thioredoxin_CS"/>
</dbReference>
<evidence type="ECO:0000256" key="2">
    <source>
        <dbReference type="ARBA" id="ARBA00022946"/>
    </source>
</evidence>
<protein>
    <recommendedName>
        <fullName evidence="10">Thioredoxin domain-containing protein</fullName>
    </recommendedName>
</protein>
<dbReference type="FunFam" id="3.40.30.10:FF:000001">
    <property type="entry name" value="Thioredoxin"/>
    <property type="match status" value="1"/>
</dbReference>
<dbReference type="InterPro" id="IPR001214">
    <property type="entry name" value="SET_dom"/>
</dbReference>
<evidence type="ECO:0000259" key="6">
    <source>
        <dbReference type="PROSITE" id="PS50280"/>
    </source>
</evidence>
<dbReference type="Gene3D" id="3.40.30.10">
    <property type="entry name" value="Glutaredoxin"/>
    <property type="match status" value="1"/>
</dbReference>
<accession>A0AAP0MMT1</accession>
<evidence type="ECO:0000256" key="4">
    <source>
        <dbReference type="ARBA" id="ARBA00023157"/>
    </source>
</evidence>
<dbReference type="CDD" id="cd20071">
    <property type="entry name" value="SET_SMYD"/>
    <property type="match status" value="1"/>
</dbReference>
<evidence type="ECO:0000256" key="3">
    <source>
        <dbReference type="ARBA" id="ARBA00022982"/>
    </source>
</evidence>
<dbReference type="PROSITE" id="PS51352">
    <property type="entry name" value="THIOREDOXIN_2"/>
    <property type="match status" value="1"/>
</dbReference>
<organism evidence="8 9">
    <name type="scientific">Citrus x changshan-huyou</name>
    <dbReference type="NCBI Taxonomy" id="2935761"/>
    <lineage>
        <taxon>Eukaryota</taxon>
        <taxon>Viridiplantae</taxon>
        <taxon>Streptophyta</taxon>
        <taxon>Embryophyta</taxon>
        <taxon>Tracheophyta</taxon>
        <taxon>Spermatophyta</taxon>
        <taxon>Magnoliopsida</taxon>
        <taxon>eudicotyledons</taxon>
        <taxon>Gunneridae</taxon>
        <taxon>Pentapetalae</taxon>
        <taxon>rosids</taxon>
        <taxon>malvids</taxon>
        <taxon>Sapindales</taxon>
        <taxon>Rutaceae</taxon>
        <taxon>Aurantioideae</taxon>
        <taxon>Citrus</taxon>
    </lineage>
</organism>
<evidence type="ECO:0000256" key="5">
    <source>
        <dbReference type="ARBA" id="ARBA00023284"/>
    </source>
</evidence>
<dbReference type="InterPro" id="IPR036249">
    <property type="entry name" value="Thioredoxin-like_sf"/>
</dbReference>